<dbReference type="SUPFAM" id="SSF55347">
    <property type="entry name" value="Glyceraldehyde-3-phosphate dehydrogenase-like, C-terminal domain"/>
    <property type="match status" value="1"/>
</dbReference>
<dbReference type="Gene3D" id="3.30.360.10">
    <property type="entry name" value="Dihydrodipicolinate Reductase, domain 2"/>
    <property type="match status" value="1"/>
</dbReference>
<organism evidence="4 5">
    <name type="scientific">Pseudomonas borbori</name>
    <dbReference type="NCBI Taxonomy" id="289003"/>
    <lineage>
        <taxon>Bacteria</taxon>
        <taxon>Pseudomonadati</taxon>
        <taxon>Pseudomonadota</taxon>
        <taxon>Gammaproteobacteria</taxon>
        <taxon>Pseudomonadales</taxon>
        <taxon>Pseudomonadaceae</taxon>
        <taxon>Pseudomonas</taxon>
    </lineage>
</organism>
<evidence type="ECO:0000256" key="2">
    <source>
        <dbReference type="RuleBase" id="RU000397"/>
    </source>
</evidence>
<dbReference type="GO" id="GO:0016620">
    <property type="term" value="F:oxidoreductase activity, acting on the aldehyde or oxo group of donors, NAD or NADP as acceptor"/>
    <property type="evidence" value="ECO:0007669"/>
    <property type="project" value="InterPro"/>
</dbReference>
<dbReference type="InterPro" id="IPR036291">
    <property type="entry name" value="NAD(P)-bd_dom_sf"/>
</dbReference>
<keyword evidence="1" id="KW-0560">Oxidoreductase</keyword>
<dbReference type="EMBL" id="FOWX01000002">
    <property type="protein sequence ID" value="SFO91166.1"/>
    <property type="molecule type" value="Genomic_DNA"/>
</dbReference>
<dbReference type="Pfam" id="PF02800">
    <property type="entry name" value="Gp_dh_C"/>
    <property type="match status" value="1"/>
</dbReference>
<dbReference type="InterPro" id="IPR020830">
    <property type="entry name" value="GlycerAld_3-P_DH_AS"/>
</dbReference>
<dbReference type="PROSITE" id="PS00071">
    <property type="entry name" value="GAPDH"/>
    <property type="match status" value="1"/>
</dbReference>
<name>A0A1I5L2W5_9PSED</name>
<dbReference type="CDD" id="cd18126">
    <property type="entry name" value="GAPDH_I_C"/>
    <property type="match status" value="1"/>
</dbReference>
<gene>
    <name evidence="4" type="ORF">SAMN05216190_102193</name>
</gene>
<dbReference type="SMART" id="SM00846">
    <property type="entry name" value="Gp_dh_N"/>
    <property type="match status" value="1"/>
</dbReference>
<dbReference type="PRINTS" id="PR00078">
    <property type="entry name" value="G3PDHDRGNASE"/>
</dbReference>
<comment type="similarity">
    <text evidence="2">Belongs to the glyceraldehyde-3-phosphate dehydrogenase family.</text>
</comment>
<proteinExistence type="inferred from homology"/>
<dbReference type="PANTHER" id="PTHR43454">
    <property type="entry name" value="GLYCERALDEHYDE-3-PHOSPHATE DEHYDROGENASE"/>
    <property type="match status" value="1"/>
</dbReference>
<dbReference type="Proteomes" id="UP000198784">
    <property type="component" value="Unassembled WGS sequence"/>
</dbReference>
<dbReference type="InterPro" id="IPR020829">
    <property type="entry name" value="GlycerAld_3-P_DH_cat"/>
</dbReference>
<dbReference type="SUPFAM" id="SSF51735">
    <property type="entry name" value="NAD(P)-binding Rossmann-fold domains"/>
    <property type="match status" value="1"/>
</dbReference>
<dbReference type="InterPro" id="IPR020828">
    <property type="entry name" value="GlycerAld_3-P_DH_NAD(P)-bd"/>
</dbReference>
<sequence length="525" mass="57815">MARDCNYPRWLLSVFRPLQIAGDCLRRHNVAPFFSPYIWKVLPVNQKPDQCLGEWIDREALAEAMIPLIGQLYRNNNVVTSIYGRSLINRSVIQILKAHRYARHRLDGDAELSVHDTFPMLKTMSELKLGAASVDLGRMMAKYLAEANGRSIEQFVRDELEPVAGQQNVVARKGTDVVLYGFGRIGRLLARILIEKTGGGDGLRLRAIVVRKGAENDLDKRASLLRRDSVHGPFDGTIVVDEENNTITANGNLIQVIYAKSPSEVDYTQYGIDNALLVDNTGVWRDAEGLSQHLACPGIARVVLTAPGKGALKNIVHGINHGDISADDKIVSAASCTTNAIVPVLKAVNDKYGIINGHVETVHSYTNDQNLIDNFHKGSRRGRSAALNMVITETGAATAAAKALPVLKGKLTGNAIRVPTPNVSMAILNLNLEQATTREEINEYLRYMALHSDLHKQIDFVNSQEVVSTDFVGSRHAGVVDAEATIANDNRVVLYVWYDNEFGYSCQVVRVMEDMVGVNPPAFPR</sequence>
<evidence type="ECO:0000313" key="5">
    <source>
        <dbReference type="Proteomes" id="UP000198784"/>
    </source>
</evidence>
<dbReference type="AlphaFoldDB" id="A0A1I5L2W5"/>
<dbReference type="Gene3D" id="3.40.50.720">
    <property type="entry name" value="NAD(P)-binding Rossmann-like Domain"/>
    <property type="match status" value="1"/>
</dbReference>
<feature type="domain" description="Glyceraldehyde 3-phosphate dehydrogenase NAD(P) binding" evidence="3">
    <location>
        <begin position="175"/>
        <end position="336"/>
    </location>
</feature>
<evidence type="ECO:0000259" key="3">
    <source>
        <dbReference type="SMART" id="SM00846"/>
    </source>
</evidence>
<dbReference type="Pfam" id="PF00044">
    <property type="entry name" value="Gp_dh_N"/>
    <property type="match status" value="1"/>
</dbReference>
<dbReference type="STRING" id="289003.SAMN05216190_102193"/>
<reference evidence="5" key="1">
    <citation type="submission" date="2016-10" db="EMBL/GenBank/DDBJ databases">
        <authorList>
            <person name="Varghese N."/>
            <person name="Submissions S."/>
        </authorList>
    </citation>
    <scope>NUCLEOTIDE SEQUENCE [LARGE SCALE GENOMIC DNA]</scope>
    <source>
        <strain evidence="5">DSM 17834</strain>
    </source>
</reference>
<evidence type="ECO:0000313" key="4">
    <source>
        <dbReference type="EMBL" id="SFO91166.1"/>
    </source>
</evidence>
<dbReference type="GO" id="GO:0051287">
    <property type="term" value="F:NAD binding"/>
    <property type="evidence" value="ECO:0007669"/>
    <property type="project" value="InterPro"/>
</dbReference>
<dbReference type="CDD" id="cd05214">
    <property type="entry name" value="GAPDH_I_N"/>
    <property type="match status" value="1"/>
</dbReference>
<protein>
    <submittedName>
        <fullName evidence="4">Glyceraldehyde 3-phosphate dehydrogenase</fullName>
    </submittedName>
</protein>
<accession>A0A1I5L2W5</accession>
<dbReference type="NCBIfam" id="NF006139">
    <property type="entry name" value="PRK08289.1"/>
    <property type="match status" value="1"/>
</dbReference>
<evidence type="ECO:0000256" key="1">
    <source>
        <dbReference type="ARBA" id="ARBA00023002"/>
    </source>
</evidence>
<keyword evidence="5" id="KW-1185">Reference proteome</keyword>
<dbReference type="PANTHER" id="PTHR43454:SF1">
    <property type="entry name" value="GLYCERALDEHYDE 3-PHOSPHATE DEHYDROGENASE NAD(P) BINDING DOMAIN-CONTAINING PROTEIN"/>
    <property type="match status" value="1"/>
</dbReference>
<dbReference type="InterPro" id="IPR020831">
    <property type="entry name" value="GlycerAld/Erythrose_P_DH"/>
</dbReference>